<dbReference type="Pfam" id="PF02190">
    <property type="entry name" value="LON_substr_bdg"/>
    <property type="match status" value="1"/>
</dbReference>
<feature type="domain" description="Lon N-terminal" evidence="2">
    <location>
        <begin position="13"/>
        <end position="261"/>
    </location>
</feature>
<evidence type="ECO:0000313" key="3">
    <source>
        <dbReference type="EMBL" id="UYV78179.1"/>
    </source>
</evidence>
<keyword evidence="4" id="KW-1185">Reference proteome</keyword>
<feature type="region of interest" description="Disordered" evidence="1">
    <location>
        <begin position="62"/>
        <end position="103"/>
    </location>
</feature>
<dbReference type="InterPro" id="IPR015947">
    <property type="entry name" value="PUA-like_sf"/>
</dbReference>
<sequence length="487" mass="55962">MNRGLSSTTSKGFARCFLERNADSLPISTAWIELVQEPRVIKAEKKNSLMQVQCVAQIDTSNVVQPDHGEEPAPNTQFHRKHHHRSGSQREEQRGAGGGRHQRTLSRIHKVGTAGIVVQITGTNWPHQSYSIMVTGLCRFRIESLEETSNGLLGTVCQLDRLPGEHAALKEKSDEELTQLMDKFREHISKLVEMLELSGSSEVIRHPIVIKRILSSVPIESLPDICASVVKASHEEKLQILDAVNITERFRRTLPLLARQIEMLMLVKIEGREERKTCNELVRRGQENYQENIQKGRNNKDITWPVDINKIVLARKPIRRPDYDDLEDGDEIGVLEKRFRESELSEAAKKVVSKELRRLKKMPPMFQNMQSPVPPYDMYSCLRNYVELILELPWNKMTEEHLDLKKSRRDLDQDHFGMDKLKKRVLEYLAVRQLKTNLKAPILCFVGPPGVGKTSIGRSIAHSMGRKFHRYLLPSFLYPLFINHRLL</sequence>
<dbReference type="InterPro" id="IPR027417">
    <property type="entry name" value="P-loop_NTPase"/>
</dbReference>
<evidence type="ECO:0000313" key="4">
    <source>
        <dbReference type="Proteomes" id="UP001235939"/>
    </source>
</evidence>
<dbReference type="SUPFAM" id="SSF88697">
    <property type="entry name" value="PUA domain-like"/>
    <property type="match status" value="1"/>
</dbReference>
<dbReference type="Pfam" id="PF00004">
    <property type="entry name" value="AAA"/>
    <property type="match status" value="1"/>
</dbReference>
<dbReference type="Gene3D" id="3.40.50.300">
    <property type="entry name" value="P-loop containing nucleotide triphosphate hydrolases"/>
    <property type="match status" value="1"/>
</dbReference>
<dbReference type="InterPro" id="IPR003959">
    <property type="entry name" value="ATPase_AAA_core"/>
</dbReference>
<dbReference type="Proteomes" id="UP001235939">
    <property type="component" value="Chromosome 16"/>
</dbReference>
<dbReference type="PANTHER" id="PTHR10046">
    <property type="entry name" value="ATP DEPENDENT LON PROTEASE FAMILY MEMBER"/>
    <property type="match status" value="1"/>
</dbReference>
<dbReference type="Gene3D" id="1.20.58.1480">
    <property type="match status" value="1"/>
</dbReference>
<accession>A0ABY6LAK1</accession>
<evidence type="ECO:0000256" key="1">
    <source>
        <dbReference type="SAM" id="MobiDB-lite"/>
    </source>
</evidence>
<dbReference type="PROSITE" id="PS51787">
    <property type="entry name" value="LON_N"/>
    <property type="match status" value="1"/>
</dbReference>
<protein>
    <submittedName>
        <fullName evidence="3">LONP2</fullName>
    </submittedName>
</protein>
<organism evidence="3 4">
    <name type="scientific">Cordylochernes scorpioides</name>
    <dbReference type="NCBI Taxonomy" id="51811"/>
    <lineage>
        <taxon>Eukaryota</taxon>
        <taxon>Metazoa</taxon>
        <taxon>Ecdysozoa</taxon>
        <taxon>Arthropoda</taxon>
        <taxon>Chelicerata</taxon>
        <taxon>Arachnida</taxon>
        <taxon>Pseudoscorpiones</taxon>
        <taxon>Cheliferoidea</taxon>
        <taxon>Chernetidae</taxon>
        <taxon>Cordylochernes</taxon>
    </lineage>
</organism>
<proteinExistence type="predicted"/>
<dbReference type="InterPro" id="IPR027065">
    <property type="entry name" value="Lon_Prtase"/>
</dbReference>
<dbReference type="InterPro" id="IPR046336">
    <property type="entry name" value="Lon_prtase_N_sf"/>
</dbReference>
<dbReference type="EMBL" id="CP092878">
    <property type="protein sequence ID" value="UYV78179.1"/>
    <property type="molecule type" value="Genomic_DNA"/>
</dbReference>
<reference evidence="3 4" key="1">
    <citation type="submission" date="2022-01" db="EMBL/GenBank/DDBJ databases">
        <title>A chromosomal length assembly of Cordylochernes scorpioides.</title>
        <authorList>
            <person name="Zeh D."/>
            <person name="Zeh J."/>
        </authorList>
    </citation>
    <scope>NUCLEOTIDE SEQUENCE [LARGE SCALE GENOMIC DNA]</scope>
    <source>
        <strain evidence="3">IN4F17</strain>
        <tissue evidence="3">Whole Body</tissue>
    </source>
</reference>
<dbReference type="SUPFAM" id="SSF52540">
    <property type="entry name" value="P-loop containing nucleoside triphosphate hydrolases"/>
    <property type="match status" value="1"/>
</dbReference>
<evidence type="ECO:0000259" key="2">
    <source>
        <dbReference type="PROSITE" id="PS51787"/>
    </source>
</evidence>
<dbReference type="SMART" id="SM00464">
    <property type="entry name" value="LON"/>
    <property type="match status" value="1"/>
</dbReference>
<dbReference type="Gene3D" id="2.30.130.40">
    <property type="entry name" value="LON domain-like"/>
    <property type="match status" value="1"/>
</dbReference>
<dbReference type="InterPro" id="IPR003111">
    <property type="entry name" value="Lon_prtase_N"/>
</dbReference>
<gene>
    <name evidence="3" type="ORF">LAZ67_16000379</name>
</gene>
<feature type="compositionally biased region" description="Basic residues" evidence="1">
    <location>
        <begin position="78"/>
        <end position="87"/>
    </location>
</feature>
<name>A0ABY6LAK1_9ARAC</name>